<dbReference type="EMBL" id="DS113719">
    <property type="protein sequence ID" value="EAX97347.1"/>
    <property type="molecule type" value="Genomic_DNA"/>
</dbReference>
<proteinExistence type="predicted"/>
<sequence length="205" mass="24216">MDPFYRDWCKMIMDRMEKHPIRGCLARYEPANSSLRNFKFIYDALNENKYITPFDWSIDMTNLIYSYIDSNYEGTGKYFIGQEILEWLENKLDHSPKNFQDFVNHRLQKQIQILTDCIEGIGTIEISKSTDLKKHISPAELKTLQDNFESISDPQTLINVMFTLKKYIPELDADNPIQITQSKITQQCFQELQILFKHADNDKKL</sequence>
<dbReference type="KEGG" id="tva:4755128"/>
<organism evidence="1 2">
    <name type="scientific">Trichomonas vaginalis (strain ATCC PRA-98 / G3)</name>
    <dbReference type="NCBI Taxonomy" id="412133"/>
    <lineage>
        <taxon>Eukaryota</taxon>
        <taxon>Metamonada</taxon>
        <taxon>Parabasalia</taxon>
        <taxon>Trichomonadida</taxon>
        <taxon>Trichomonadidae</taxon>
        <taxon>Trichomonas</taxon>
    </lineage>
</organism>
<accession>A2FCM5</accession>
<protein>
    <submittedName>
        <fullName evidence="1">Uncharacterized protein</fullName>
    </submittedName>
</protein>
<dbReference type="SMR" id="A2FCM5"/>
<reference evidence="1" key="2">
    <citation type="journal article" date="2007" name="Science">
        <title>Draft genome sequence of the sexually transmitted pathogen Trichomonas vaginalis.</title>
        <authorList>
            <person name="Carlton J.M."/>
            <person name="Hirt R.P."/>
            <person name="Silva J.C."/>
            <person name="Delcher A.L."/>
            <person name="Schatz M."/>
            <person name="Zhao Q."/>
            <person name="Wortman J.R."/>
            <person name="Bidwell S.L."/>
            <person name="Alsmark U.C.M."/>
            <person name="Besteiro S."/>
            <person name="Sicheritz-Ponten T."/>
            <person name="Noel C.J."/>
            <person name="Dacks J.B."/>
            <person name="Foster P.G."/>
            <person name="Simillion C."/>
            <person name="Van de Peer Y."/>
            <person name="Miranda-Saavedra D."/>
            <person name="Barton G.J."/>
            <person name="Westrop G.D."/>
            <person name="Mueller S."/>
            <person name="Dessi D."/>
            <person name="Fiori P.L."/>
            <person name="Ren Q."/>
            <person name="Paulsen I."/>
            <person name="Zhang H."/>
            <person name="Bastida-Corcuera F.D."/>
            <person name="Simoes-Barbosa A."/>
            <person name="Brown M.T."/>
            <person name="Hayes R.D."/>
            <person name="Mukherjee M."/>
            <person name="Okumura C.Y."/>
            <person name="Schneider R."/>
            <person name="Smith A.J."/>
            <person name="Vanacova S."/>
            <person name="Villalvazo M."/>
            <person name="Haas B.J."/>
            <person name="Pertea M."/>
            <person name="Feldblyum T.V."/>
            <person name="Utterback T.R."/>
            <person name="Shu C.L."/>
            <person name="Osoegawa K."/>
            <person name="de Jong P.J."/>
            <person name="Hrdy I."/>
            <person name="Horvathova L."/>
            <person name="Zubacova Z."/>
            <person name="Dolezal P."/>
            <person name="Malik S.B."/>
            <person name="Logsdon J.M. Jr."/>
            <person name="Henze K."/>
            <person name="Gupta A."/>
            <person name="Wang C.C."/>
            <person name="Dunne R.L."/>
            <person name="Upcroft J.A."/>
            <person name="Upcroft P."/>
            <person name="White O."/>
            <person name="Salzberg S.L."/>
            <person name="Tang P."/>
            <person name="Chiu C.-H."/>
            <person name="Lee Y.-S."/>
            <person name="Embley T.M."/>
            <person name="Coombs G.H."/>
            <person name="Mottram J.C."/>
            <person name="Tachezy J."/>
            <person name="Fraser-Liggett C.M."/>
            <person name="Johnson P.J."/>
        </authorList>
    </citation>
    <scope>NUCLEOTIDE SEQUENCE [LARGE SCALE GENOMIC DNA]</scope>
    <source>
        <strain evidence="1">G3</strain>
    </source>
</reference>
<dbReference type="VEuPathDB" id="TrichDB:TVAG_293520"/>
<evidence type="ECO:0000313" key="1">
    <source>
        <dbReference type="EMBL" id="EAX97347.1"/>
    </source>
</evidence>
<dbReference type="AlphaFoldDB" id="A2FCM5"/>
<evidence type="ECO:0000313" key="2">
    <source>
        <dbReference type="Proteomes" id="UP000001542"/>
    </source>
</evidence>
<keyword evidence="2" id="KW-1185">Reference proteome</keyword>
<dbReference type="RefSeq" id="XP_001310277.1">
    <property type="nucleotide sequence ID" value="XM_001310276.1"/>
</dbReference>
<dbReference type="Proteomes" id="UP000001542">
    <property type="component" value="Unassembled WGS sequence"/>
</dbReference>
<gene>
    <name evidence="1" type="ORF">TVAG_293520</name>
</gene>
<reference evidence="1" key="1">
    <citation type="submission" date="2006-10" db="EMBL/GenBank/DDBJ databases">
        <authorList>
            <person name="Amadeo P."/>
            <person name="Zhao Q."/>
            <person name="Wortman J."/>
            <person name="Fraser-Liggett C."/>
            <person name="Carlton J."/>
        </authorList>
    </citation>
    <scope>NUCLEOTIDE SEQUENCE</scope>
    <source>
        <strain evidence="1">G3</strain>
    </source>
</reference>
<name>A2FCM5_TRIV3</name>
<dbReference type="InParanoid" id="A2FCM5"/>
<dbReference type="VEuPathDB" id="TrichDB:TVAGG3_0379090"/>